<keyword evidence="8" id="KW-1133">Transmembrane helix</keyword>
<dbReference type="SMART" id="SM00387">
    <property type="entry name" value="HATPase_c"/>
    <property type="match status" value="1"/>
</dbReference>
<dbReference type="InterPro" id="IPR004358">
    <property type="entry name" value="Sig_transdc_His_kin-like_C"/>
</dbReference>
<dbReference type="Pfam" id="PF02518">
    <property type="entry name" value="HATPase_c"/>
    <property type="match status" value="1"/>
</dbReference>
<dbReference type="Pfam" id="PF00512">
    <property type="entry name" value="HisKA"/>
    <property type="match status" value="1"/>
</dbReference>
<dbReference type="Gene3D" id="1.10.287.130">
    <property type="match status" value="1"/>
</dbReference>
<evidence type="ECO:0000256" key="1">
    <source>
        <dbReference type="ARBA" id="ARBA00000085"/>
    </source>
</evidence>
<keyword evidence="5" id="KW-0808">Transferase</keyword>
<evidence type="ECO:0000313" key="11">
    <source>
        <dbReference type="Proteomes" id="UP001500929"/>
    </source>
</evidence>
<dbReference type="Gene3D" id="3.30.565.10">
    <property type="entry name" value="Histidine kinase-like ATPase, C-terminal domain"/>
    <property type="match status" value="1"/>
</dbReference>
<feature type="transmembrane region" description="Helical" evidence="8">
    <location>
        <begin position="74"/>
        <end position="90"/>
    </location>
</feature>
<dbReference type="SMART" id="SM00388">
    <property type="entry name" value="HisKA"/>
    <property type="match status" value="1"/>
</dbReference>
<dbReference type="InterPro" id="IPR005467">
    <property type="entry name" value="His_kinase_dom"/>
</dbReference>
<dbReference type="InterPro" id="IPR003594">
    <property type="entry name" value="HATPase_dom"/>
</dbReference>
<feature type="transmembrane region" description="Helical" evidence="8">
    <location>
        <begin position="102"/>
        <end position="130"/>
    </location>
</feature>
<feature type="domain" description="Histidine kinase" evidence="9">
    <location>
        <begin position="325"/>
        <end position="541"/>
    </location>
</feature>
<dbReference type="EMBL" id="BAAAQY010000007">
    <property type="protein sequence ID" value="GAA2239504.1"/>
    <property type="molecule type" value="Genomic_DNA"/>
</dbReference>
<dbReference type="InterPro" id="IPR003661">
    <property type="entry name" value="HisK_dim/P_dom"/>
</dbReference>
<accession>A0ABN3DQX7</accession>
<keyword evidence="8" id="KW-0472">Membrane</keyword>
<dbReference type="InterPro" id="IPR050736">
    <property type="entry name" value="Sensor_HK_Regulatory"/>
</dbReference>
<evidence type="ECO:0000256" key="7">
    <source>
        <dbReference type="ARBA" id="ARBA00023012"/>
    </source>
</evidence>
<keyword evidence="4" id="KW-0597">Phosphoprotein</keyword>
<dbReference type="InterPro" id="IPR036890">
    <property type="entry name" value="HATPase_C_sf"/>
</dbReference>
<sequence length="541" mass="58109">MTDRTDEERRSRFERSVFQSQLLLSAAVLLLVCAAYIFQPASVLDPRFFGGVSVIFVLTGASALVPWSRLDRHWAALLPVIDIFAIIFLREGNNLLGAGLLLTFPVIWLSTHFGLVGAVGGVITSAVLLWGSALVNGTGVTLAGVPALLVLPITLAFIATTTLATSSRTAAQRGLLRQQADLLEVALRRARRQEQTLDEVLNAVTFGVVAFGRDGAQTLLNRAHRGFQAEFGLPETTIEPPVMYHADRVTPYLDEERPYGRAVRGERFDDVVVWLGEPGEHRIALSVSSRQLTAPDGAPDGGVMVSRDVTREINAIQARDDLVASVSHELRTPLTSILGYLELALDDETLNPSTRSMLEVASANSDRLLALVADLLTAASEKDQQIVMSFSSCDLAEIVADSIQAQSLAAGERGISLKNAVEGPMLLEADGFRLRQVVDNLLTNAIKYNVENGSVAVSATAGDDSIDLVVSDTGIGLSELEQSKLFDRYFRAEGVRQSSIHGSGLGLSISRDIVRRHGGELSVASAVGVGTTFTATIPRAR</sequence>
<comment type="subcellular location">
    <subcellularLocation>
        <location evidence="2">Cell membrane</location>
    </subcellularLocation>
</comment>
<dbReference type="InterPro" id="IPR036097">
    <property type="entry name" value="HisK_dim/P_sf"/>
</dbReference>
<keyword evidence="11" id="KW-1185">Reference proteome</keyword>
<dbReference type="PRINTS" id="PR00344">
    <property type="entry name" value="BCTRLSENSOR"/>
</dbReference>
<dbReference type="CDD" id="cd00082">
    <property type="entry name" value="HisKA"/>
    <property type="match status" value="1"/>
</dbReference>
<feature type="transmembrane region" description="Helical" evidence="8">
    <location>
        <begin position="142"/>
        <end position="164"/>
    </location>
</feature>
<dbReference type="PROSITE" id="PS50109">
    <property type="entry name" value="HIS_KIN"/>
    <property type="match status" value="1"/>
</dbReference>
<dbReference type="SUPFAM" id="SSF47384">
    <property type="entry name" value="Homodimeric domain of signal transducing histidine kinase"/>
    <property type="match status" value="1"/>
</dbReference>
<comment type="catalytic activity">
    <reaction evidence="1">
        <text>ATP + protein L-histidine = ADP + protein N-phospho-L-histidine.</text>
        <dbReference type="EC" id="2.7.13.3"/>
    </reaction>
</comment>
<dbReference type="PANTHER" id="PTHR43711:SF1">
    <property type="entry name" value="HISTIDINE KINASE 1"/>
    <property type="match status" value="1"/>
</dbReference>
<dbReference type="CDD" id="cd00075">
    <property type="entry name" value="HATPase"/>
    <property type="match status" value="1"/>
</dbReference>
<organism evidence="10 11">
    <name type="scientific">Herbiconiux moechotypicola</name>
    <dbReference type="NCBI Taxonomy" id="637393"/>
    <lineage>
        <taxon>Bacteria</taxon>
        <taxon>Bacillati</taxon>
        <taxon>Actinomycetota</taxon>
        <taxon>Actinomycetes</taxon>
        <taxon>Micrococcales</taxon>
        <taxon>Microbacteriaceae</taxon>
        <taxon>Herbiconiux</taxon>
    </lineage>
</organism>
<evidence type="ECO:0000256" key="5">
    <source>
        <dbReference type="ARBA" id="ARBA00022679"/>
    </source>
</evidence>
<dbReference type="PANTHER" id="PTHR43711">
    <property type="entry name" value="TWO-COMPONENT HISTIDINE KINASE"/>
    <property type="match status" value="1"/>
</dbReference>
<proteinExistence type="predicted"/>
<dbReference type="EC" id="2.7.13.3" evidence="3"/>
<keyword evidence="6 10" id="KW-0418">Kinase</keyword>
<evidence type="ECO:0000256" key="8">
    <source>
        <dbReference type="SAM" id="Phobius"/>
    </source>
</evidence>
<name>A0ABN3DQX7_9MICO</name>
<evidence type="ECO:0000259" key="9">
    <source>
        <dbReference type="PROSITE" id="PS50109"/>
    </source>
</evidence>
<dbReference type="Gene3D" id="3.30.450.20">
    <property type="entry name" value="PAS domain"/>
    <property type="match status" value="1"/>
</dbReference>
<evidence type="ECO:0000313" key="10">
    <source>
        <dbReference type="EMBL" id="GAA2239504.1"/>
    </source>
</evidence>
<evidence type="ECO:0000256" key="2">
    <source>
        <dbReference type="ARBA" id="ARBA00004236"/>
    </source>
</evidence>
<comment type="caution">
    <text evidence="10">The sequence shown here is derived from an EMBL/GenBank/DDBJ whole genome shotgun (WGS) entry which is preliminary data.</text>
</comment>
<dbReference type="Proteomes" id="UP001500929">
    <property type="component" value="Unassembled WGS sequence"/>
</dbReference>
<keyword evidence="7" id="KW-0902">Two-component regulatory system</keyword>
<gene>
    <name evidence="10" type="ORF">GCM10009851_26000</name>
</gene>
<keyword evidence="8" id="KW-0812">Transmembrane</keyword>
<dbReference type="GO" id="GO:0016301">
    <property type="term" value="F:kinase activity"/>
    <property type="evidence" value="ECO:0007669"/>
    <property type="project" value="UniProtKB-KW"/>
</dbReference>
<dbReference type="SUPFAM" id="SSF55874">
    <property type="entry name" value="ATPase domain of HSP90 chaperone/DNA topoisomerase II/histidine kinase"/>
    <property type="match status" value="1"/>
</dbReference>
<protein>
    <recommendedName>
        <fullName evidence="3">histidine kinase</fullName>
        <ecNumber evidence="3">2.7.13.3</ecNumber>
    </recommendedName>
</protein>
<reference evidence="10 11" key="1">
    <citation type="journal article" date="2019" name="Int. J. Syst. Evol. Microbiol.">
        <title>The Global Catalogue of Microorganisms (GCM) 10K type strain sequencing project: providing services to taxonomists for standard genome sequencing and annotation.</title>
        <authorList>
            <consortium name="The Broad Institute Genomics Platform"/>
            <consortium name="The Broad Institute Genome Sequencing Center for Infectious Disease"/>
            <person name="Wu L."/>
            <person name="Ma J."/>
        </authorList>
    </citation>
    <scope>NUCLEOTIDE SEQUENCE [LARGE SCALE GENOMIC DNA]</scope>
    <source>
        <strain evidence="10 11">JCM 16117</strain>
    </source>
</reference>
<feature type="transmembrane region" description="Helical" evidence="8">
    <location>
        <begin position="21"/>
        <end position="42"/>
    </location>
</feature>
<evidence type="ECO:0000256" key="4">
    <source>
        <dbReference type="ARBA" id="ARBA00022553"/>
    </source>
</evidence>
<feature type="transmembrane region" description="Helical" evidence="8">
    <location>
        <begin position="48"/>
        <end position="67"/>
    </location>
</feature>
<evidence type="ECO:0000256" key="6">
    <source>
        <dbReference type="ARBA" id="ARBA00022777"/>
    </source>
</evidence>
<evidence type="ECO:0000256" key="3">
    <source>
        <dbReference type="ARBA" id="ARBA00012438"/>
    </source>
</evidence>